<evidence type="ECO:0000313" key="2">
    <source>
        <dbReference type="Proteomes" id="UP000011607"/>
    </source>
</evidence>
<evidence type="ECO:0008006" key="3">
    <source>
        <dbReference type="Google" id="ProtNLM"/>
    </source>
</evidence>
<reference evidence="1 2" key="1">
    <citation type="journal article" date="2014" name="PLoS Genet.">
        <title>Phylogenetically driven sequencing of extremely halophilic archaea reveals strategies for static and dynamic osmo-response.</title>
        <authorList>
            <person name="Becker E.A."/>
            <person name="Seitzer P.M."/>
            <person name="Tritt A."/>
            <person name="Larsen D."/>
            <person name="Krusor M."/>
            <person name="Yao A.I."/>
            <person name="Wu D."/>
            <person name="Madern D."/>
            <person name="Eisen J.A."/>
            <person name="Darling A.E."/>
            <person name="Facciotti M.T."/>
        </authorList>
    </citation>
    <scope>NUCLEOTIDE SEQUENCE [LARGE SCALE GENOMIC DNA]</scope>
    <source>
        <strain evidence="1 2">JCM 10879</strain>
    </source>
</reference>
<dbReference type="AlphaFoldDB" id="M0M2N4"/>
<organism evidence="1 2">
    <name type="scientific">Halobiforma nitratireducens JCM 10879</name>
    <dbReference type="NCBI Taxonomy" id="1227454"/>
    <lineage>
        <taxon>Archaea</taxon>
        <taxon>Methanobacteriati</taxon>
        <taxon>Methanobacteriota</taxon>
        <taxon>Stenosarchaea group</taxon>
        <taxon>Halobacteria</taxon>
        <taxon>Halobacteriales</taxon>
        <taxon>Natrialbaceae</taxon>
        <taxon>Halobiforma</taxon>
    </lineage>
</organism>
<dbReference type="EMBL" id="AOMA01000080">
    <property type="protein sequence ID" value="EMA39653.1"/>
    <property type="molecule type" value="Genomic_DNA"/>
</dbReference>
<sequence>MHRRAFLPLVVGSLTVGAGCLEFLDEEEEITDPGDVEIVWDDLVRDDPGTEDERVTIWGVVRNVGDRTLSYVEVRATFFDAESEELESVIQNVDQDVSTGEEWAFEVEYPHFGERAAAVDRYELEPATGV</sequence>
<dbReference type="STRING" id="1227454.C446_08296"/>
<dbReference type="RefSeq" id="WP_006672590.1">
    <property type="nucleotide sequence ID" value="NZ_AOMA01000080.1"/>
</dbReference>
<name>M0M2N4_9EURY</name>
<comment type="caution">
    <text evidence="1">The sequence shown here is derived from an EMBL/GenBank/DDBJ whole genome shotgun (WGS) entry which is preliminary data.</text>
</comment>
<keyword evidence="2" id="KW-1185">Reference proteome</keyword>
<accession>M0M2N4</accession>
<proteinExistence type="predicted"/>
<dbReference type="NCBIfam" id="NF038353">
    <property type="entry name" value="FxLYD_dom"/>
    <property type="match status" value="1"/>
</dbReference>
<dbReference type="PROSITE" id="PS51257">
    <property type="entry name" value="PROKAR_LIPOPROTEIN"/>
    <property type="match status" value="1"/>
</dbReference>
<protein>
    <recommendedName>
        <fullName evidence="3">DUF3426 domain-containing protein</fullName>
    </recommendedName>
</protein>
<evidence type="ECO:0000313" key="1">
    <source>
        <dbReference type="EMBL" id="EMA39653.1"/>
    </source>
</evidence>
<dbReference type="eggNOG" id="arCOG10172">
    <property type="taxonomic scope" value="Archaea"/>
</dbReference>
<dbReference type="InterPro" id="IPR047676">
    <property type="entry name" value="FxLYD_dom"/>
</dbReference>
<dbReference type="Proteomes" id="UP000011607">
    <property type="component" value="Unassembled WGS sequence"/>
</dbReference>
<dbReference type="OrthoDB" id="308235at2157"/>
<gene>
    <name evidence="1" type="ORF">C446_08296</name>
</gene>